<protein>
    <submittedName>
        <fullName evidence="6">Type IVB pilus formation outer membrane protein, R64 PilN family</fullName>
    </submittedName>
</protein>
<feature type="chain" id="PRO_5042042870" evidence="5">
    <location>
        <begin position="28"/>
        <end position="556"/>
    </location>
</feature>
<dbReference type="EMBL" id="CYTK01000012">
    <property type="protein sequence ID" value="CUJ71388.1"/>
    <property type="molecule type" value="Genomic_DNA"/>
</dbReference>
<feature type="compositionally biased region" description="Polar residues" evidence="4">
    <location>
        <begin position="220"/>
        <end position="238"/>
    </location>
</feature>
<sequence length="556" mass="59726">MKKNYQRFALRTAGLVAALAALSGCSAIQHSDRVLDSSKRSREDVASKIGNYRSSITDRDRRMQANQVDKPWIVGKAVPLGREVTLPAALRRDVNTALMFKGGATSLQTIAERIQLATGINTRVTPDALMPQEAFAPRLEGEKSENLQPLIQMPTVAQLPDGIRPLPEALDAVANRLAVHWKYDDKTSAIVFYRVETKAFNVRALLTMATVNAGIGLDGNSGSTGSADSKSGSNFDSTSKTDLKGEEKISPIESVMSKVKPFLSKAGSIVAQASGTNSVVVTDTVEVLRNIDEFLERENRMLTRRVRLVFEEVAVSVNDQHDGGIDWRVVYSTASAAAAGAAPTGTLSTAAGTIASGTVASGPFKGSDAIIKALDEIGTTTRSTAIPLSALNRRPITYADRKTFSYINEVQTTGLSSSDSSNGSFSTVPNVSVRQKDVTVGQFLTLVPDAQEDGQILLTISYDSTINDPLQTIKFGDNKNGIEIQQLTVRGNGMVQQVALQSGQPLVIAGFQKDQDQTSRQRFDEKAPILFGGANSTNNQKLYNLIIVTAQVEEGL</sequence>
<keyword evidence="3" id="KW-0472">Membrane</keyword>
<dbReference type="InterPro" id="IPR050810">
    <property type="entry name" value="Bact_Secretion_Sys_Channel"/>
</dbReference>
<evidence type="ECO:0000256" key="5">
    <source>
        <dbReference type="SAM" id="SignalP"/>
    </source>
</evidence>
<dbReference type="PANTHER" id="PTHR30332">
    <property type="entry name" value="PROBABLE GENERAL SECRETION PATHWAY PROTEIN D"/>
    <property type="match status" value="1"/>
</dbReference>
<evidence type="ECO:0000256" key="4">
    <source>
        <dbReference type="SAM" id="MobiDB-lite"/>
    </source>
</evidence>
<evidence type="ECO:0000256" key="1">
    <source>
        <dbReference type="ARBA" id="ARBA00004370"/>
    </source>
</evidence>
<dbReference type="AlphaFoldDB" id="A0AAD2J4V2"/>
<feature type="region of interest" description="Disordered" evidence="4">
    <location>
        <begin position="217"/>
        <end position="247"/>
    </location>
</feature>
<organism evidence="6 7">
    <name type="scientific">Achromobacter aegrifaciens</name>
    <dbReference type="NCBI Taxonomy" id="1287736"/>
    <lineage>
        <taxon>Bacteria</taxon>
        <taxon>Pseudomonadati</taxon>
        <taxon>Pseudomonadota</taxon>
        <taxon>Betaproteobacteria</taxon>
        <taxon>Burkholderiales</taxon>
        <taxon>Alcaligenaceae</taxon>
        <taxon>Achromobacter</taxon>
    </lineage>
</organism>
<dbReference type="RefSeq" id="WP_054458061.1">
    <property type="nucleotide sequence ID" value="NZ_CYTK01000012.1"/>
</dbReference>
<evidence type="ECO:0000256" key="3">
    <source>
        <dbReference type="ARBA" id="ARBA00023136"/>
    </source>
</evidence>
<accession>A0AAD2J4V2</accession>
<gene>
    <name evidence="6" type="ORF">ERS370000_05456</name>
</gene>
<evidence type="ECO:0000256" key="2">
    <source>
        <dbReference type="ARBA" id="ARBA00022729"/>
    </source>
</evidence>
<comment type="caution">
    <text evidence="6">The sequence shown here is derived from an EMBL/GenBank/DDBJ whole genome shotgun (WGS) entry which is preliminary data.</text>
</comment>
<name>A0AAD2J4V2_ACHAE</name>
<feature type="signal peptide" evidence="5">
    <location>
        <begin position="1"/>
        <end position="27"/>
    </location>
</feature>
<evidence type="ECO:0000313" key="7">
    <source>
        <dbReference type="Proteomes" id="UP000044098"/>
    </source>
</evidence>
<evidence type="ECO:0000313" key="6">
    <source>
        <dbReference type="EMBL" id="CUJ71388.1"/>
    </source>
</evidence>
<reference evidence="6 7" key="1">
    <citation type="submission" date="2015-09" db="EMBL/GenBank/DDBJ databases">
        <authorList>
            <consortium name="Pathogen Informatics"/>
        </authorList>
    </citation>
    <scope>NUCLEOTIDE SEQUENCE [LARGE SCALE GENOMIC DNA]</scope>
    <source>
        <strain evidence="6 7">2789STDY5608625</strain>
    </source>
</reference>
<proteinExistence type="predicted"/>
<comment type="subcellular location">
    <subcellularLocation>
        <location evidence="1">Membrane</location>
    </subcellularLocation>
</comment>
<dbReference type="PROSITE" id="PS51257">
    <property type="entry name" value="PROKAR_LIPOPROTEIN"/>
    <property type="match status" value="1"/>
</dbReference>
<dbReference type="GO" id="GO:0016020">
    <property type="term" value="C:membrane"/>
    <property type="evidence" value="ECO:0007669"/>
    <property type="project" value="UniProtKB-SubCell"/>
</dbReference>
<dbReference type="PANTHER" id="PTHR30332:SF24">
    <property type="entry name" value="SECRETIN GSPD-RELATED"/>
    <property type="match status" value="1"/>
</dbReference>
<keyword evidence="2 5" id="KW-0732">Signal</keyword>
<dbReference type="Proteomes" id="UP000044098">
    <property type="component" value="Unassembled WGS sequence"/>
</dbReference>